<keyword evidence="3" id="KW-0813">Transport</keyword>
<organism evidence="5 6">
    <name type="scientific">Rhodobacter xanthinilyticus</name>
    <dbReference type="NCBI Taxonomy" id="1850250"/>
    <lineage>
        <taxon>Bacteria</taxon>
        <taxon>Pseudomonadati</taxon>
        <taxon>Pseudomonadota</taxon>
        <taxon>Alphaproteobacteria</taxon>
        <taxon>Rhodobacterales</taxon>
        <taxon>Rhodobacter group</taxon>
        <taxon>Rhodobacter</taxon>
    </lineage>
</organism>
<protein>
    <submittedName>
        <fullName evidence="5">ABC transporter substrate-binding protein</fullName>
    </submittedName>
</protein>
<dbReference type="KEGG" id="rhp:LPB142_05625"/>
<dbReference type="CDD" id="cd06336">
    <property type="entry name" value="PBP1_ABC_ligand_binding-like"/>
    <property type="match status" value="1"/>
</dbReference>
<feature type="domain" description="Leucine-binding protein" evidence="4">
    <location>
        <begin position="26"/>
        <end position="380"/>
    </location>
</feature>
<evidence type="ECO:0000256" key="1">
    <source>
        <dbReference type="ARBA" id="ARBA00010062"/>
    </source>
</evidence>
<comment type="similarity">
    <text evidence="1">Belongs to the leucine-binding protein family.</text>
</comment>
<sequence length="437" mass="47958">MSSSSFAQRLAVTGSLPRLGATNRAPVRIGFLTPLSGPEEIWGRPGLDGCRIWSDWINEAGGLMIAGKRQRVEITAHDSARAPEETLAAARDMVENQRVKLVLTLGGDSFAPALAYLMERRVLVATLLPSDLSPDTPYLIAPAEVHPLFNVTGVDWLARHRPAARRVALCSQSDSLGLPSLAVYRAAFEAAGRRMVSEIRYAPQTRDAAGIVRAMLTQAPDVLCWCSSAPPMMQALTEAAHEQGFQGEILACTADDYPRMIARTSPEFMARYTFQFPDFDDPKLAETAFFFRRPKAFFEAYAARFPGEWSAVSWEYASILDLWHNAVELADTTEPVSVLAAMKRGQDMPHAFGPARWWGAEIFGIDNALVGDWPVVRIVEGRARIVEFGSVMGWLSHHGPLLARHLGELGQLWNQRLAARPPALKAPASRASGPRSA</sequence>
<dbReference type="InterPro" id="IPR028082">
    <property type="entry name" value="Peripla_BP_I"/>
</dbReference>
<dbReference type="SUPFAM" id="SSF53822">
    <property type="entry name" value="Periplasmic binding protein-like I"/>
    <property type="match status" value="1"/>
</dbReference>
<dbReference type="Proteomes" id="UP000176562">
    <property type="component" value="Chromosome"/>
</dbReference>
<dbReference type="InterPro" id="IPR028081">
    <property type="entry name" value="Leu-bd"/>
</dbReference>
<dbReference type="AlphaFoldDB" id="A0A1D9MAH5"/>
<keyword evidence="6" id="KW-1185">Reference proteome</keyword>
<evidence type="ECO:0000313" key="5">
    <source>
        <dbReference type="EMBL" id="AOZ68862.1"/>
    </source>
</evidence>
<reference evidence="5 6" key="1">
    <citation type="submission" date="2016-10" db="EMBL/GenBank/DDBJ databases">
        <title>Rhodobacter sp. LPB0142, isolated from sea water.</title>
        <authorList>
            <person name="Kim E."/>
            <person name="Yi H."/>
        </authorList>
    </citation>
    <scope>NUCLEOTIDE SEQUENCE [LARGE SCALE GENOMIC DNA]</scope>
    <source>
        <strain evidence="5 6">LPB0142</strain>
    </source>
</reference>
<keyword evidence="2" id="KW-0732">Signal</keyword>
<dbReference type="GO" id="GO:0006865">
    <property type="term" value="P:amino acid transport"/>
    <property type="evidence" value="ECO:0007669"/>
    <property type="project" value="UniProtKB-KW"/>
</dbReference>
<evidence type="ECO:0000256" key="2">
    <source>
        <dbReference type="ARBA" id="ARBA00022729"/>
    </source>
</evidence>
<evidence type="ECO:0000256" key="3">
    <source>
        <dbReference type="ARBA" id="ARBA00022970"/>
    </source>
</evidence>
<name>A0A1D9MAH5_9RHOB</name>
<gene>
    <name evidence="5" type="ORF">LPB142_05625</name>
</gene>
<dbReference type="RefSeq" id="WP_071165771.1">
    <property type="nucleotide sequence ID" value="NZ_CP017781.1"/>
</dbReference>
<keyword evidence="3" id="KW-0029">Amino-acid transport</keyword>
<dbReference type="PANTHER" id="PTHR30483:SF6">
    <property type="entry name" value="PERIPLASMIC BINDING PROTEIN OF ABC TRANSPORTER FOR NATURAL AMINO ACIDS"/>
    <property type="match status" value="1"/>
</dbReference>
<dbReference type="PANTHER" id="PTHR30483">
    <property type="entry name" value="LEUCINE-SPECIFIC-BINDING PROTEIN"/>
    <property type="match status" value="1"/>
</dbReference>
<dbReference type="InterPro" id="IPR051010">
    <property type="entry name" value="BCAA_transport"/>
</dbReference>
<dbReference type="STRING" id="1850250.LPB142_05625"/>
<dbReference type="Pfam" id="PF13458">
    <property type="entry name" value="Peripla_BP_6"/>
    <property type="match status" value="1"/>
</dbReference>
<proteinExistence type="inferred from homology"/>
<evidence type="ECO:0000313" key="6">
    <source>
        <dbReference type="Proteomes" id="UP000176562"/>
    </source>
</evidence>
<evidence type="ECO:0000259" key="4">
    <source>
        <dbReference type="Pfam" id="PF13458"/>
    </source>
</evidence>
<dbReference type="EMBL" id="CP017781">
    <property type="protein sequence ID" value="AOZ68862.1"/>
    <property type="molecule type" value="Genomic_DNA"/>
</dbReference>
<accession>A0A1D9MAH5</accession>
<dbReference type="Gene3D" id="3.40.50.2300">
    <property type="match status" value="2"/>
</dbReference>